<comment type="caution">
    <text evidence="2">The sequence shown here is derived from an EMBL/GenBank/DDBJ whole genome shotgun (WGS) entry which is preliminary data.</text>
</comment>
<dbReference type="RefSeq" id="WP_184332676.1">
    <property type="nucleotide sequence ID" value="NZ_JACHHZ010000003.1"/>
</dbReference>
<dbReference type="InterPro" id="IPR032710">
    <property type="entry name" value="NTF2-like_dom_sf"/>
</dbReference>
<dbReference type="InterPro" id="IPR027843">
    <property type="entry name" value="DUF4440"/>
</dbReference>
<evidence type="ECO:0000313" key="3">
    <source>
        <dbReference type="Proteomes" id="UP000588068"/>
    </source>
</evidence>
<dbReference type="AlphaFoldDB" id="A0A841HNP8"/>
<dbReference type="GO" id="GO:0016853">
    <property type="term" value="F:isomerase activity"/>
    <property type="evidence" value="ECO:0007669"/>
    <property type="project" value="UniProtKB-KW"/>
</dbReference>
<proteinExistence type="predicted"/>
<dbReference type="EMBL" id="JACHHZ010000003">
    <property type="protein sequence ID" value="MBB6093890.1"/>
    <property type="molecule type" value="Genomic_DNA"/>
</dbReference>
<protein>
    <submittedName>
        <fullName evidence="2">Ketosteroid isomerase-like protein</fullName>
    </submittedName>
</protein>
<keyword evidence="3" id="KW-1185">Reference proteome</keyword>
<dbReference type="Gene3D" id="3.10.450.50">
    <property type="match status" value="1"/>
</dbReference>
<dbReference type="Proteomes" id="UP000588068">
    <property type="component" value="Unassembled WGS sequence"/>
</dbReference>
<dbReference type="InterPro" id="IPR006311">
    <property type="entry name" value="TAT_signal"/>
</dbReference>
<organism evidence="2 3">
    <name type="scientific">Povalibacter uvarum</name>
    <dbReference type="NCBI Taxonomy" id="732238"/>
    <lineage>
        <taxon>Bacteria</taxon>
        <taxon>Pseudomonadati</taxon>
        <taxon>Pseudomonadota</taxon>
        <taxon>Gammaproteobacteria</taxon>
        <taxon>Steroidobacterales</taxon>
        <taxon>Steroidobacteraceae</taxon>
        <taxon>Povalibacter</taxon>
    </lineage>
</organism>
<keyword evidence="2" id="KW-0413">Isomerase</keyword>
<dbReference type="SUPFAM" id="SSF54427">
    <property type="entry name" value="NTF2-like"/>
    <property type="match status" value="1"/>
</dbReference>
<dbReference type="PROSITE" id="PS51318">
    <property type="entry name" value="TAT"/>
    <property type="match status" value="1"/>
</dbReference>
<feature type="domain" description="DUF4440" evidence="1">
    <location>
        <begin position="43"/>
        <end position="151"/>
    </location>
</feature>
<gene>
    <name evidence="2" type="ORF">HNQ60_002771</name>
</gene>
<accession>A0A841HNP8</accession>
<sequence>MSPSRRSVLTAAGAALASFDLKGADAPDRPVADEIAGLIRRSADANAALMRGDIERYRALITLTDDFTLMSPFGGRPTRGAEMTAERWEAMGRFFRNGTLEQEVVHAYGSGDMVVLAVIERANVEVGGLPAQNWSLRVTLVYRKEAGSWRLAHRHADPIVESMSLAQAATIARGERV</sequence>
<evidence type="ECO:0000313" key="2">
    <source>
        <dbReference type="EMBL" id="MBB6093890.1"/>
    </source>
</evidence>
<name>A0A841HNP8_9GAMM</name>
<dbReference type="Pfam" id="PF14534">
    <property type="entry name" value="DUF4440"/>
    <property type="match status" value="1"/>
</dbReference>
<evidence type="ECO:0000259" key="1">
    <source>
        <dbReference type="Pfam" id="PF14534"/>
    </source>
</evidence>
<reference evidence="2 3" key="1">
    <citation type="submission" date="2020-08" db="EMBL/GenBank/DDBJ databases">
        <title>Genomic Encyclopedia of Type Strains, Phase IV (KMG-IV): sequencing the most valuable type-strain genomes for metagenomic binning, comparative biology and taxonomic classification.</title>
        <authorList>
            <person name="Goeker M."/>
        </authorList>
    </citation>
    <scope>NUCLEOTIDE SEQUENCE [LARGE SCALE GENOMIC DNA]</scope>
    <source>
        <strain evidence="2 3">DSM 26723</strain>
    </source>
</reference>